<evidence type="ECO:0000256" key="6">
    <source>
        <dbReference type="ARBA" id="ARBA00023136"/>
    </source>
</evidence>
<reference evidence="10" key="1">
    <citation type="submission" date="2018-08" db="EMBL/GenBank/DDBJ databases">
        <authorList>
            <person name="Kim S.-J."/>
            <person name="Jung G.-Y."/>
        </authorList>
    </citation>
    <scope>NUCLEOTIDE SEQUENCE [LARGE SCALE GENOMIC DNA]</scope>
    <source>
        <strain evidence="10">GY_H</strain>
    </source>
</reference>
<sequence length="578" mass="60886">MHHEVTLIATVALAFVFAAVMGYGADRLRLPPLVGYLVAGMLIGPATPGFVADAALSAQLAELGVILLMFGVGLHFSAADLLAVRGVAVPGAIGQIILATLVGIGLCALWGWGIGAGVVFGLSLSVASTVVLLKALEERNMVNSANGRVAVGWLIVEDLAMVLALVLLPAFAGVLGGNAGGAGHGAGNADALTIALNIGKTLLKVGAFAALALYLGPKIVPRLLKMAARTGSRELFTLTVLALALGIAFGAAVVFDVSFALGAFFAGVVMSESRLSHRAAADSLPLQDAFTVLFFVSVGMLFDPTVLFREPGKVIGALALIMIGKSVIAFLIVMALRYPIGLGLTVAASLAQIGEFSFILAGLGISLGLLTREGQDLILAGAILSIILNPLAFMASDALQKIVRVRWPAQWAGYGRQRSDALGAELQRIRDLGEEREAQHQLEMHKLIKTFPLFAQVDEHSLEELMLLFKPSSASPGDRVVRKGDRGDGMFFIAAGAVEVKLEQKSIRLEAGSFFGEMALLSGERRIADVVAIDFCEFLVLSRRDFNRFVAKHPELRAAVSEMASQRRKTNTAPADAE</sequence>
<dbReference type="InterPro" id="IPR018490">
    <property type="entry name" value="cNMP-bd_dom_sf"/>
</dbReference>
<feature type="transmembrane region" description="Helical" evidence="7">
    <location>
        <begin position="118"/>
        <end position="137"/>
    </location>
</feature>
<dbReference type="SUPFAM" id="SSF51206">
    <property type="entry name" value="cAMP-binding domain-like"/>
    <property type="match status" value="1"/>
</dbReference>
<dbReference type="Pfam" id="PF00999">
    <property type="entry name" value="Na_H_Exchanger"/>
    <property type="match status" value="1"/>
</dbReference>
<dbReference type="OrthoDB" id="9799090at2"/>
<comment type="caution">
    <text evidence="9">The sequence shown here is derived from an EMBL/GenBank/DDBJ whole genome shotgun (WGS) entry which is preliminary data.</text>
</comment>
<feature type="domain" description="Cyclic nucleotide-binding" evidence="8">
    <location>
        <begin position="453"/>
        <end position="567"/>
    </location>
</feature>
<dbReference type="InterPro" id="IPR014710">
    <property type="entry name" value="RmlC-like_jellyroll"/>
</dbReference>
<gene>
    <name evidence="9" type="ORF">DXH78_19505</name>
</gene>
<evidence type="ECO:0000256" key="4">
    <source>
        <dbReference type="ARBA" id="ARBA00022692"/>
    </source>
</evidence>
<dbReference type="PROSITE" id="PS00888">
    <property type="entry name" value="CNMP_BINDING_1"/>
    <property type="match status" value="1"/>
</dbReference>
<dbReference type="GO" id="GO:0016020">
    <property type="term" value="C:membrane"/>
    <property type="evidence" value="ECO:0007669"/>
    <property type="project" value="UniProtKB-SubCell"/>
</dbReference>
<keyword evidence="3" id="KW-0813">Transport</keyword>
<evidence type="ECO:0000259" key="8">
    <source>
        <dbReference type="PROSITE" id="PS50042"/>
    </source>
</evidence>
<dbReference type="InterPro" id="IPR000595">
    <property type="entry name" value="cNMP-bd_dom"/>
</dbReference>
<keyword evidence="4 7" id="KW-0812">Transmembrane</keyword>
<feature type="transmembrane region" description="Helical" evidence="7">
    <location>
        <begin position="315"/>
        <end position="336"/>
    </location>
</feature>
<feature type="transmembrane region" description="Helical" evidence="7">
    <location>
        <begin position="33"/>
        <end position="51"/>
    </location>
</feature>
<dbReference type="Pfam" id="PF00027">
    <property type="entry name" value="cNMP_binding"/>
    <property type="match status" value="1"/>
</dbReference>
<dbReference type="PROSITE" id="PS50042">
    <property type="entry name" value="CNMP_BINDING_3"/>
    <property type="match status" value="1"/>
</dbReference>
<dbReference type="GO" id="GO:1902600">
    <property type="term" value="P:proton transmembrane transport"/>
    <property type="evidence" value="ECO:0007669"/>
    <property type="project" value="InterPro"/>
</dbReference>
<dbReference type="GO" id="GO:0015297">
    <property type="term" value="F:antiporter activity"/>
    <property type="evidence" value="ECO:0007669"/>
    <property type="project" value="InterPro"/>
</dbReference>
<evidence type="ECO:0000256" key="1">
    <source>
        <dbReference type="ARBA" id="ARBA00004141"/>
    </source>
</evidence>
<feature type="transmembrane region" description="Helical" evidence="7">
    <location>
        <begin position="149"/>
        <end position="172"/>
    </location>
</feature>
<dbReference type="PANTHER" id="PTHR42751:SF1">
    <property type="entry name" value="CATION_PROTON ANTIPORTER YBAL-RELATED"/>
    <property type="match status" value="1"/>
</dbReference>
<feature type="transmembrane region" description="Helical" evidence="7">
    <location>
        <begin position="342"/>
        <end position="370"/>
    </location>
</feature>
<evidence type="ECO:0000256" key="3">
    <source>
        <dbReference type="ARBA" id="ARBA00022448"/>
    </source>
</evidence>
<protein>
    <submittedName>
        <fullName evidence="9">Cation transporter</fullName>
    </submittedName>
</protein>
<feature type="transmembrane region" description="Helical" evidence="7">
    <location>
        <begin position="91"/>
        <end position="112"/>
    </location>
</feature>
<feature type="transmembrane region" description="Helical" evidence="7">
    <location>
        <begin position="192"/>
        <end position="215"/>
    </location>
</feature>
<evidence type="ECO:0000256" key="7">
    <source>
        <dbReference type="SAM" id="Phobius"/>
    </source>
</evidence>
<evidence type="ECO:0000313" key="9">
    <source>
        <dbReference type="EMBL" id="RDV01025.1"/>
    </source>
</evidence>
<name>A0A371B0C0_9BRAD</name>
<keyword evidence="10" id="KW-1185">Reference proteome</keyword>
<feature type="transmembrane region" description="Helical" evidence="7">
    <location>
        <begin position="289"/>
        <end position="308"/>
    </location>
</feature>
<dbReference type="SMART" id="SM00100">
    <property type="entry name" value="cNMP"/>
    <property type="match status" value="1"/>
</dbReference>
<feature type="transmembrane region" description="Helical" evidence="7">
    <location>
        <begin position="236"/>
        <end position="269"/>
    </location>
</feature>
<dbReference type="InterPro" id="IPR038770">
    <property type="entry name" value="Na+/solute_symporter_sf"/>
</dbReference>
<dbReference type="RefSeq" id="WP_115518951.1">
    <property type="nucleotide sequence ID" value="NZ_QRGO01000004.1"/>
</dbReference>
<dbReference type="AlphaFoldDB" id="A0A371B0C0"/>
<dbReference type="Gene3D" id="2.60.120.10">
    <property type="entry name" value="Jelly Rolls"/>
    <property type="match status" value="1"/>
</dbReference>
<organism evidence="9 10">
    <name type="scientific">Undibacter mobilis</name>
    <dbReference type="NCBI Taxonomy" id="2292256"/>
    <lineage>
        <taxon>Bacteria</taxon>
        <taxon>Pseudomonadati</taxon>
        <taxon>Pseudomonadota</taxon>
        <taxon>Alphaproteobacteria</taxon>
        <taxon>Hyphomicrobiales</taxon>
        <taxon>Nitrobacteraceae</taxon>
        <taxon>Undibacter</taxon>
    </lineage>
</organism>
<dbReference type="Proteomes" id="UP000263993">
    <property type="component" value="Unassembled WGS sequence"/>
</dbReference>
<comment type="similarity">
    <text evidence="2">Belongs to the monovalent cation:proton antiporter 2 (CPA2) transporter (TC 2.A.37) family.</text>
</comment>
<feature type="transmembrane region" description="Helical" evidence="7">
    <location>
        <begin position="377"/>
        <end position="396"/>
    </location>
</feature>
<evidence type="ECO:0000256" key="2">
    <source>
        <dbReference type="ARBA" id="ARBA00005551"/>
    </source>
</evidence>
<proteinExistence type="inferred from homology"/>
<dbReference type="InterPro" id="IPR018488">
    <property type="entry name" value="cNMP-bd_CS"/>
</dbReference>
<comment type="subcellular location">
    <subcellularLocation>
        <location evidence="1">Membrane</location>
        <topology evidence="1">Multi-pass membrane protein</topology>
    </subcellularLocation>
</comment>
<feature type="transmembrane region" description="Helical" evidence="7">
    <location>
        <begin position="6"/>
        <end position="26"/>
    </location>
</feature>
<dbReference type="CDD" id="cd00038">
    <property type="entry name" value="CAP_ED"/>
    <property type="match status" value="1"/>
</dbReference>
<dbReference type="Gene3D" id="1.20.1530.20">
    <property type="match status" value="1"/>
</dbReference>
<keyword evidence="5 7" id="KW-1133">Transmembrane helix</keyword>
<dbReference type="PANTHER" id="PTHR42751">
    <property type="entry name" value="SODIUM/HYDROGEN EXCHANGER FAMILY/TRKA DOMAIN PROTEIN"/>
    <property type="match status" value="1"/>
</dbReference>
<keyword evidence="6 7" id="KW-0472">Membrane</keyword>
<accession>A0A371B0C0</accession>
<evidence type="ECO:0000313" key="10">
    <source>
        <dbReference type="Proteomes" id="UP000263993"/>
    </source>
</evidence>
<feature type="transmembrane region" description="Helical" evidence="7">
    <location>
        <begin position="63"/>
        <end position="84"/>
    </location>
</feature>
<evidence type="ECO:0000256" key="5">
    <source>
        <dbReference type="ARBA" id="ARBA00022989"/>
    </source>
</evidence>
<dbReference type="EMBL" id="QRGO01000004">
    <property type="protein sequence ID" value="RDV01025.1"/>
    <property type="molecule type" value="Genomic_DNA"/>
</dbReference>
<dbReference type="InterPro" id="IPR006153">
    <property type="entry name" value="Cation/H_exchanger_TM"/>
</dbReference>